<dbReference type="EMBL" id="JAKUCV010003964">
    <property type="protein sequence ID" value="KAJ4837024.1"/>
    <property type="molecule type" value="Genomic_DNA"/>
</dbReference>
<reference evidence="2" key="1">
    <citation type="submission" date="2022-02" db="EMBL/GenBank/DDBJ databases">
        <authorList>
            <person name="Henning P.M."/>
            <person name="McCubbin A.G."/>
            <person name="Shore J.S."/>
        </authorList>
    </citation>
    <scope>NUCLEOTIDE SEQUENCE</scope>
    <source>
        <strain evidence="2">F60SS</strain>
        <tissue evidence="2">Leaves</tissue>
    </source>
</reference>
<keyword evidence="3" id="KW-1185">Reference proteome</keyword>
<organism evidence="2 3">
    <name type="scientific">Turnera subulata</name>
    <dbReference type="NCBI Taxonomy" id="218843"/>
    <lineage>
        <taxon>Eukaryota</taxon>
        <taxon>Viridiplantae</taxon>
        <taxon>Streptophyta</taxon>
        <taxon>Embryophyta</taxon>
        <taxon>Tracheophyta</taxon>
        <taxon>Spermatophyta</taxon>
        <taxon>Magnoliopsida</taxon>
        <taxon>eudicotyledons</taxon>
        <taxon>Gunneridae</taxon>
        <taxon>Pentapetalae</taxon>
        <taxon>rosids</taxon>
        <taxon>fabids</taxon>
        <taxon>Malpighiales</taxon>
        <taxon>Passifloraceae</taxon>
        <taxon>Turnera</taxon>
    </lineage>
</organism>
<evidence type="ECO:0000313" key="3">
    <source>
        <dbReference type="Proteomes" id="UP001141552"/>
    </source>
</evidence>
<accession>A0A9Q0FUJ0</accession>
<dbReference type="Proteomes" id="UP001141552">
    <property type="component" value="Unassembled WGS sequence"/>
</dbReference>
<protein>
    <submittedName>
        <fullName evidence="2">Uncharacterized protein</fullName>
    </submittedName>
</protein>
<reference evidence="2" key="2">
    <citation type="journal article" date="2023" name="Plants (Basel)">
        <title>Annotation of the Turnera subulata (Passifloraceae) Draft Genome Reveals the S-Locus Evolved after the Divergence of Turneroideae from Passifloroideae in a Stepwise Manner.</title>
        <authorList>
            <person name="Henning P.M."/>
            <person name="Roalson E.H."/>
            <person name="Mir W."/>
            <person name="McCubbin A.G."/>
            <person name="Shore J.S."/>
        </authorList>
    </citation>
    <scope>NUCLEOTIDE SEQUENCE</scope>
    <source>
        <strain evidence="2">F60SS</strain>
    </source>
</reference>
<name>A0A9Q0FUJ0_9ROSI</name>
<feature type="signal peptide" evidence="1">
    <location>
        <begin position="1"/>
        <end position="18"/>
    </location>
</feature>
<gene>
    <name evidence="2" type="ORF">Tsubulata_011807</name>
</gene>
<dbReference type="AlphaFoldDB" id="A0A9Q0FUJ0"/>
<evidence type="ECO:0000256" key="1">
    <source>
        <dbReference type="SAM" id="SignalP"/>
    </source>
</evidence>
<evidence type="ECO:0000313" key="2">
    <source>
        <dbReference type="EMBL" id="KAJ4837024.1"/>
    </source>
</evidence>
<comment type="caution">
    <text evidence="2">The sequence shown here is derived from an EMBL/GenBank/DDBJ whole genome shotgun (WGS) entry which is preliminary data.</text>
</comment>
<keyword evidence="1" id="KW-0732">Signal</keyword>
<sequence length="109" mass="11877">MICSVLACVLYPFGLTIAAGALMPSSSAPDQLEWTFSGNFTMRSARDSIKLNNPKVDCGSFTTGGLLSGTLFEEISLVLLLDWWLFLPDLRRPSLCVSTQLGLCLMVLE</sequence>
<feature type="chain" id="PRO_5040141605" evidence="1">
    <location>
        <begin position="19"/>
        <end position="109"/>
    </location>
</feature>
<proteinExistence type="predicted"/>